<gene>
    <name evidence="2" type="ORF">NPIL_630411</name>
</gene>
<evidence type="ECO:0000259" key="1">
    <source>
        <dbReference type="Pfam" id="PF25597"/>
    </source>
</evidence>
<dbReference type="OrthoDB" id="6435841at2759"/>
<evidence type="ECO:0000313" key="3">
    <source>
        <dbReference type="Proteomes" id="UP000887013"/>
    </source>
</evidence>
<dbReference type="InterPro" id="IPR057670">
    <property type="entry name" value="SH3_retrovirus"/>
</dbReference>
<sequence>MNWTGGGGPDVSNIRTFRTRAFAYIHKSKSEKLDAKAIEEILIGYGQRNKDCIIYTSDHKKKLTYKKNPIMNKVTPQILHPCYYPRDPADQIMEDPLKDLATFLMKENDPENYKKSS</sequence>
<comment type="caution">
    <text evidence="2">The sequence shown here is derived from an EMBL/GenBank/DDBJ whole genome shotgun (WGS) entry which is preliminary data.</text>
</comment>
<dbReference type="Proteomes" id="UP000887013">
    <property type="component" value="Unassembled WGS sequence"/>
</dbReference>
<feature type="domain" description="Retroviral polymerase SH3-like" evidence="1">
    <location>
        <begin position="20"/>
        <end position="61"/>
    </location>
</feature>
<name>A0A8X6JG73_NEPPI</name>
<dbReference type="EMBL" id="BMAW01094912">
    <property type="protein sequence ID" value="GFS67928.1"/>
    <property type="molecule type" value="Genomic_DNA"/>
</dbReference>
<reference evidence="2" key="1">
    <citation type="submission" date="2020-08" db="EMBL/GenBank/DDBJ databases">
        <title>Multicomponent nature underlies the extraordinary mechanical properties of spider dragline silk.</title>
        <authorList>
            <person name="Kono N."/>
            <person name="Nakamura H."/>
            <person name="Mori M."/>
            <person name="Yoshida Y."/>
            <person name="Ohtoshi R."/>
            <person name="Malay A.D."/>
            <person name="Moran D.A.P."/>
            <person name="Tomita M."/>
            <person name="Numata K."/>
            <person name="Arakawa K."/>
        </authorList>
    </citation>
    <scope>NUCLEOTIDE SEQUENCE</scope>
</reference>
<dbReference type="AlphaFoldDB" id="A0A8X6JG73"/>
<keyword evidence="3" id="KW-1185">Reference proteome</keyword>
<organism evidence="2 3">
    <name type="scientific">Nephila pilipes</name>
    <name type="common">Giant wood spider</name>
    <name type="synonym">Nephila maculata</name>
    <dbReference type="NCBI Taxonomy" id="299642"/>
    <lineage>
        <taxon>Eukaryota</taxon>
        <taxon>Metazoa</taxon>
        <taxon>Ecdysozoa</taxon>
        <taxon>Arthropoda</taxon>
        <taxon>Chelicerata</taxon>
        <taxon>Arachnida</taxon>
        <taxon>Araneae</taxon>
        <taxon>Araneomorphae</taxon>
        <taxon>Entelegynae</taxon>
        <taxon>Araneoidea</taxon>
        <taxon>Nephilidae</taxon>
        <taxon>Nephila</taxon>
    </lineage>
</organism>
<evidence type="ECO:0000313" key="2">
    <source>
        <dbReference type="EMBL" id="GFS67928.1"/>
    </source>
</evidence>
<proteinExistence type="predicted"/>
<accession>A0A8X6JG73</accession>
<protein>
    <recommendedName>
        <fullName evidence="1">Retroviral polymerase SH3-like domain-containing protein</fullName>
    </recommendedName>
</protein>
<dbReference type="Pfam" id="PF25597">
    <property type="entry name" value="SH3_retrovirus"/>
    <property type="match status" value="1"/>
</dbReference>